<sequence>MANITTRIDDETKRDLKKFSNEIGISVGSLFNARVKNLLRTKEVTFKLDEDFLEDQEMYANAESLKEQGVRSVASGRSSLVI</sequence>
<dbReference type="InterPro" id="IPR013321">
    <property type="entry name" value="Arc_rbn_hlx_hlx"/>
</dbReference>
<accession>A0A9N8MG49</accession>
<protein>
    <recommendedName>
        <fullName evidence="3">DNA-damage-inducible protein J</fullName>
    </recommendedName>
</protein>
<dbReference type="RefSeq" id="WP_162087989.1">
    <property type="nucleotide sequence ID" value="NZ_CAJIMS010000001.1"/>
</dbReference>
<evidence type="ECO:0000313" key="1">
    <source>
        <dbReference type="EMBL" id="CAD7807018.1"/>
    </source>
</evidence>
<dbReference type="GO" id="GO:0006355">
    <property type="term" value="P:regulation of DNA-templated transcription"/>
    <property type="evidence" value="ECO:0007669"/>
    <property type="project" value="InterPro"/>
</dbReference>
<dbReference type="Pfam" id="PF04221">
    <property type="entry name" value="RelB"/>
    <property type="match status" value="1"/>
</dbReference>
<proteinExistence type="predicted"/>
<evidence type="ECO:0008006" key="3">
    <source>
        <dbReference type="Google" id="ProtNLM"/>
    </source>
</evidence>
<dbReference type="Proteomes" id="UP000662618">
    <property type="component" value="Unassembled WGS sequence"/>
</dbReference>
<dbReference type="InterPro" id="IPR007337">
    <property type="entry name" value="RelB/DinJ"/>
</dbReference>
<dbReference type="Gene3D" id="1.10.1220.10">
    <property type="entry name" value="Met repressor-like"/>
    <property type="match status" value="1"/>
</dbReference>
<keyword evidence="2" id="KW-1185">Reference proteome</keyword>
<organism evidence="1 2">
    <name type="scientific">Chryseobacterium aquaeductus</name>
    <dbReference type="NCBI Taxonomy" id="2675056"/>
    <lineage>
        <taxon>Bacteria</taxon>
        <taxon>Pseudomonadati</taxon>
        <taxon>Bacteroidota</taxon>
        <taxon>Flavobacteriia</taxon>
        <taxon>Flavobacteriales</taxon>
        <taxon>Weeksellaceae</taxon>
        <taxon>Chryseobacterium group</taxon>
        <taxon>Chryseobacterium</taxon>
    </lineage>
</organism>
<name>A0A9N8MG49_9FLAO</name>
<gene>
    <name evidence="1" type="ORF">CHRY9390_01599</name>
</gene>
<reference evidence="1" key="1">
    <citation type="submission" date="2020-12" db="EMBL/GenBank/DDBJ databases">
        <authorList>
            <person name="Rodrigo-Torres L."/>
            <person name="Arahal R. D."/>
            <person name="Lucena T."/>
        </authorList>
    </citation>
    <scope>NUCLEOTIDE SEQUENCE</scope>
    <source>
        <strain evidence="1">CECT 9390</strain>
    </source>
</reference>
<dbReference type="EMBL" id="CAJIMS010000001">
    <property type="protein sequence ID" value="CAD7807018.1"/>
    <property type="molecule type" value="Genomic_DNA"/>
</dbReference>
<evidence type="ECO:0000313" key="2">
    <source>
        <dbReference type="Proteomes" id="UP000662618"/>
    </source>
</evidence>
<dbReference type="AlphaFoldDB" id="A0A9N8MG49"/>
<comment type="caution">
    <text evidence="1">The sequence shown here is derived from an EMBL/GenBank/DDBJ whole genome shotgun (WGS) entry which is preliminary data.</text>
</comment>